<accession>A0A318KSV6</accession>
<keyword evidence="1" id="KW-0805">Transcription regulation</keyword>
<evidence type="ECO:0000259" key="4">
    <source>
        <dbReference type="PROSITE" id="PS51077"/>
    </source>
</evidence>
<dbReference type="PROSITE" id="PS51078">
    <property type="entry name" value="ICLR_ED"/>
    <property type="match status" value="1"/>
</dbReference>
<reference evidence="6 7" key="1">
    <citation type="submission" date="2018-05" db="EMBL/GenBank/DDBJ databases">
        <title>Genomic Encyclopedia of Type Strains, Phase IV (KMG-IV): sequencing the most valuable type-strain genomes for metagenomic binning, comparative biology and taxonomic classification.</title>
        <authorList>
            <person name="Goeker M."/>
        </authorList>
    </citation>
    <scope>NUCLEOTIDE SEQUENCE [LARGE SCALE GENOMIC DNA]</scope>
    <source>
        <strain evidence="6 7">DSM 29661</strain>
    </source>
</reference>
<dbReference type="InterPro" id="IPR014757">
    <property type="entry name" value="Tscrpt_reg_IclR_C"/>
</dbReference>
<keyword evidence="7" id="KW-1185">Reference proteome</keyword>
<feature type="domain" description="HTH iclR-type" evidence="4">
    <location>
        <begin position="14"/>
        <end position="76"/>
    </location>
</feature>
<dbReference type="OrthoDB" id="5401369at2"/>
<dbReference type="Proteomes" id="UP000247555">
    <property type="component" value="Unassembled WGS sequence"/>
</dbReference>
<dbReference type="InterPro" id="IPR029016">
    <property type="entry name" value="GAF-like_dom_sf"/>
</dbReference>
<dbReference type="PROSITE" id="PS51077">
    <property type="entry name" value="HTH_ICLR"/>
    <property type="match status" value="1"/>
</dbReference>
<dbReference type="GO" id="GO:0045892">
    <property type="term" value="P:negative regulation of DNA-templated transcription"/>
    <property type="evidence" value="ECO:0007669"/>
    <property type="project" value="TreeGrafter"/>
</dbReference>
<dbReference type="PANTHER" id="PTHR30136">
    <property type="entry name" value="HELIX-TURN-HELIX TRANSCRIPTIONAL REGULATOR, ICLR FAMILY"/>
    <property type="match status" value="1"/>
</dbReference>
<proteinExistence type="predicted"/>
<organism evidence="6 7">
    <name type="scientific">Rivihabitans pingtungensis</name>
    <dbReference type="NCBI Taxonomy" id="1054498"/>
    <lineage>
        <taxon>Bacteria</taxon>
        <taxon>Pseudomonadati</taxon>
        <taxon>Pseudomonadota</taxon>
        <taxon>Betaproteobacteria</taxon>
        <taxon>Neisseriales</taxon>
        <taxon>Aquaspirillaceae</taxon>
        <taxon>Rivihabitans</taxon>
    </lineage>
</organism>
<dbReference type="RefSeq" id="WP_110390719.1">
    <property type="nucleotide sequence ID" value="NZ_CALCOA010000009.1"/>
</dbReference>
<dbReference type="SUPFAM" id="SSF46785">
    <property type="entry name" value="Winged helix' DNA-binding domain"/>
    <property type="match status" value="1"/>
</dbReference>
<dbReference type="AlphaFoldDB" id="A0A318KSV6"/>
<keyword evidence="3" id="KW-0804">Transcription</keyword>
<protein>
    <submittedName>
        <fullName evidence="6">IclR family transcriptional regulator</fullName>
    </submittedName>
</protein>
<evidence type="ECO:0000256" key="3">
    <source>
        <dbReference type="ARBA" id="ARBA00023163"/>
    </source>
</evidence>
<dbReference type="InterPro" id="IPR005471">
    <property type="entry name" value="Tscrpt_reg_IclR_N"/>
</dbReference>
<dbReference type="InterPro" id="IPR036390">
    <property type="entry name" value="WH_DNA-bd_sf"/>
</dbReference>
<dbReference type="GO" id="GO:0003700">
    <property type="term" value="F:DNA-binding transcription factor activity"/>
    <property type="evidence" value="ECO:0007669"/>
    <property type="project" value="TreeGrafter"/>
</dbReference>
<dbReference type="Pfam" id="PF09339">
    <property type="entry name" value="HTH_IclR"/>
    <property type="match status" value="1"/>
</dbReference>
<evidence type="ECO:0000313" key="7">
    <source>
        <dbReference type="Proteomes" id="UP000247555"/>
    </source>
</evidence>
<dbReference type="InterPro" id="IPR050707">
    <property type="entry name" value="HTH_MetabolicPath_Reg"/>
</dbReference>
<evidence type="ECO:0000313" key="6">
    <source>
        <dbReference type="EMBL" id="PXX78795.1"/>
    </source>
</evidence>
<dbReference type="Gene3D" id="1.10.10.10">
    <property type="entry name" value="Winged helix-like DNA-binding domain superfamily/Winged helix DNA-binding domain"/>
    <property type="match status" value="1"/>
</dbReference>
<comment type="caution">
    <text evidence="6">The sequence shown here is derived from an EMBL/GenBank/DDBJ whole genome shotgun (WGS) entry which is preliminary data.</text>
</comment>
<dbReference type="SUPFAM" id="SSF55781">
    <property type="entry name" value="GAF domain-like"/>
    <property type="match status" value="1"/>
</dbReference>
<dbReference type="Pfam" id="PF01614">
    <property type="entry name" value="IclR_C"/>
    <property type="match status" value="1"/>
</dbReference>
<evidence type="ECO:0000256" key="2">
    <source>
        <dbReference type="ARBA" id="ARBA00023125"/>
    </source>
</evidence>
<dbReference type="FunFam" id="1.10.10.10:FF:000056">
    <property type="entry name" value="IclR family transcriptional regulator"/>
    <property type="match status" value="1"/>
</dbReference>
<feature type="domain" description="IclR-ED" evidence="5">
    <location>
        <begin position="77"/>
        <end position="259"/>
    </location>
</feature>
<name>A0A318KSV6_9NEIS</name>
<dbReference type="SMART" id="SM00346">
    <property type="entry name" value="HTH_ICLR"/>
    <property type="match status" value="1"/>
</dbReference>
<dbReference type="GO" id="GO:0003677">
    <property type="term" value="F:DNA binding"/>
    <property type="evidence" value="ECO:0007669"/>
    <property type="project" value="UniProtKB-KW"/>
</dbReference>
<dbReference type="Gene3D" id="3.30.450.40">
    <property type="match status" value="1"/>
</dbReference>
<gene>
    <name evidence="6" type="ORF">DFR34_10918</name>
</gene>
<dbReference type="PANTHER" id="PTHR30136:SF33">
    <property type="entry name" value="TRANSCRIPTIONAL REGULATORY PROTEIN"/>
    <property type="match status" value="1"/>
</dbReference>
<dbReference type="InterPro" id="IPR036388">
    <property type="entry name" value="WH-like_DNA-bd_sf"/>
</dbReference>
<evidence type="ECO:0000256" key="1">
    <source>
        <dbReference type="ARBA" id="ARBA00023015"/>
    </source>
</evidence>
<dbReference type="EMBL" id="QJKI01000009">
    <property type="protein sequence ID" value="PXX78795.1"/>
    <property type="molecule type" value="Genomic_DNA"/>
</dbReference>
<sequence length="259" mass="27748">MESTESESKDRLFVTALARGLAVLAAFRGGEPQLSNQDLASRTGLPKSTVSRLTYTLTQLGYLDQDPASGRYQLGLAVLELSAATLASFDARRVIAPKMQQFAEAHGVSVSLAVREGLDMMYLETVRSRARVTVQLSVGSRVPLATTAIGRAYLAAMPAAERNTLMPALAVQYGADWPQIAASLDAALADYQQRGYCSSFGEFQPEVFAVAAPVPPLAPGQPWMSLNASGPAFLFTESAMRERIAPPLLALVRELGARQ</sequence>
<evidence type="ECO:0000259" key="5">
    <source>
        <dbReference type="PROSITE" id="PS51078"/>
    </source>
</evidence>
<keyword evidence="2" id="KW-0238">DNA-binding</keyword>